<gene>
    <name evidence="5" type="ORF">QCQ61_09240</name>
</gene>
<reference evidence="5 6" key="1">
    <citation type="submission" date="2023-04" db="EMBL/GenBank/DDBJ databases">
        <title>Taxonomic identification of the Arctic strain Aequorivita sp. nov. and transcriptomic analysis in response to temperature stress.</title>
        <authorList>
            <person name="Liu W."/>
            <person name="Cong B."/>
            <person name="Lin J."/>
        </authorList>
    </citation>
    <scope>NUCLEOTIDE SEQUENCE [LARGE SCALE GENOMIC DNA]</scope>
    <source>
        <strain evidence="5 6">Ant34-E75</strain>
    </source>
</reference>
<dbReference type="RefSeq" id="WP_279447356.1">
    <property type="nucleotide sequence ID" value="NZ_CP122379.1"/>
</dbReference>
<proteinExistence type="predicted"/>
<dbReference type="InterPro" id="IPR022409">
    <property type="entry name" value="PKD/Chitinase_dom"/>
</dbReference>
<feature type="domain" description="HYR" evidence="4">
    <location>
        <begin position="3941"/>
        <end position="4024"/>
    </location>
</feature>
<dbReference type="InterPro" id="IPR026444">
    <property type="entry name" value="Secre_tail"/>
</dbReference>
<feature type="domain" description="HYR" evidence="4">
    <location>
        <begin position="1910"/>
        <end position="1992"/>
    </location>
</feature>
<feature type="signal peptide" evidence="3">
    <location>
        <begin position="1"/>
        <end position="20"/>
    </location>
</feature>
<evidence type="ECO:0000313" key="5">
    <source>
        <dbReference type="EMBL" id="WGF91397.1"/>
    </source>
</evidence>
<evidence type="ECO:0000256" key="1">
    <source>
        <dbReference type="ARBA" id="ARBA00022729"/>
    </source>
</evidence>
<feature type="domain" description="HYR" evidence="4">
    <location>
        <begin position="2237"/>
        <end position="2319"/>
    </location>
</feature>
<accession>A0ABY8KQW5</accession>
<keyword evidence="6" id="KW-1185">Reference proteome</keyword>
<feature type="domain" description="HYR" evidence="4">
    <location>
        <begin position="1747"/>
        <end position="1830"/>
    </location>
</feature>
<dbReference type="PANTHER" id="PTHR24273">
    <property type="entry name" value="FI04643P-RELATED"/>
    <property type="match status" value="1"/>
</dbReference>
<dbReference type="Proteomes" id="UP001238523">
    <property type="component" value="Chromosome"/>
</dbReference>
<evidence type="ECO:0000313" key="6">
    <source>
        <dbReference type="Proteomes" id="UP001238523"/>
    </source>
</evidence>
<evidence type="ECO:0000256" key="3">
    <source>
        <dbReference type="SAM" id="SignalP"/>
    </source>
</evidence>
<dbReference type="InterPro" id="IPR003410">
    <property type="entry name" value="HYR_dom"/>
</dbReference>
<feature type="chain" id="PRO_5045111872" evidence="3">
    <location>
        <begin position="21"/>
        <end position="4441"/>
    </location>
</feature>
<dbReference type="PANTHER" id="PTHR24273:SF32">
    <property type="entry name" value="HYALIN"/>
    <property type="match status" value="1"/>
</dbReference>
<sequence length="4441" mass="447714">MKNILLLLLFSFSICTNIQAQTITWTGAIDANYSNVNNWNPAQVPTAVNDVIIPTASNVDVNIDASVKSITIQGTAVVNLFSNLTFTSPSSSDTGSVVNWISSSISGGSTFTNNGTFNLTTTSNKSIVGSTTINNEGNFNITTSGDLYITDGIFNNQLSGVIDLQEANGNITYSGGGSHTLNNYGRIKRTTNTGTVYIQTVLNNNNGVIDVEIGDLILNSLVQNLTDGTYNVNAGSVLQWGSNATLAGTLSGVLDGEIDWINTVTVASATTATFNFTGNSGVSWSNGDLTGGGTLINKSIIFLPGTSNKFIFGLTNLNNEGDFNITGSGDLYITDGVFNNQISGVIDMQANDGNFTYSGAGSRILNNSGLIKRTATTGNARINNILNNNGGTIRVETGNLILDGLENYLNSGTYNIFNGAILQWASNTYLTGTLTGNLDGEISWISNVLVANPNSATFDFTGPNGVNWYSGTLNGGGTLINKSLVFLTSTNNRIITGLTILNNEGVLEIKDSGDLYISDGIFNNQNSGVIDLQAAAGNITYSGGASRVLNNAGLIKRTTTLGDVKIGTILNNNNGTISVETGNLILESLDNNLTDGTYNVASGSVFQWASNTILTGTLSGVLNGEIAWTSSVTVPASISATFNFTGSSGVHWSNGILTGGGTLINKSLIFQQTTSNKQIVGLTNLNNEGLFNIMGSGDLYISDGVFNNQTSGILDLQTAGGNIYYSGAASRVLNNFGLIKRTTTPGDAKIGVLLNNNDGTLTVETGNLILESLDNNLSDGTYNVAAGSILQWASNTNIAGTLTGLLNGDISWINTVTIPVSTTAIFNFSGTNAVNWSSGNLTGGGTLINKSVISRSTTSNTSILGLTTINNEGNFNMTSSGDLYISDGIFNNQTTGVLDFQADAGNFTYSGGGSTVLNNYGLMKKSGGTGSTYIYTDTKNFGSIDVQSGTFDFADSDPFSNKVAGVIKGVGTINISNTPNYTNEGIYAPGASPGKLTFVGTYISDATSVLDIEINGLTQVTEYDLLEIVGTNAIFNGSVNLSLGFDASVGDSFTIATVSGTIATKNLQSPIYADFGCKQLTFNITYPGDNAVVLTVSEKKDVIPPVVITQDISVQLDASGNVSITPSQIDNGSTDNCTLPANLIFSLDQTSFTCANLGSNTVTLTVTDEAGNSASATAIVTVEDNLQPILQVQNITVQLDSNGDATITANDIDNGTTDNCTITSLSIDIDTFNCSNIGANTVNFSAEDQSGNISTISVTVTVEDNIAPTAVCQNITVQLDATGNATIAAADVDGGSSDACGIATMSVSPSTFTCADIGPNTVTLTVIDVNGNSNTCTAVVTVEDNIAPTAVCQNITVQLDATGNATIAAADVDGGSSDACGIASMSVSPSTFTCADIGPNTVTLTVTDVNGNTNTCTAVVTVEDNVSPTVVCQNITVQLDATGNATIAAADVDGGSGDACGIASMSVSPSVFTCADVGPNTVTLTVTDINGNSNTCTAVVTVEDNIAPTAVCQNITVQLDNTGNATIAAADVDGGSSDACGIASMSVSPSTFTCANIGPNTVTLTVTDVNGDVSTCTTTVTVADNVAPVATCAAPFTLPLDATGNASITVGDVDAGSTDACGIASATIDKSTFTCADVGSNTVTLTVTDVNGNVSTCTSTVTVTDPLSACNQFPVAVCQPVTVNADTSCQGTAVASDFDGGSTDPNGDPLTFSVSPAGPYPLGITNVTLSVSDGTNTSTCTTTIEVLDNTPPAIVCPTNIIKSNDPGICGAVIIYTTPVGTDNCTGATTSQTAGLPSGATFPIGTTTNTFVVTDGAGLQSTCSFDVTVNDTEAPVANCAAPFTLQLDASGNASITVADIENGSTDNCGIATTSIDKSTFSCANIGPNTVTLTVTDVNGNTSTCTTVVTVEDTVAPVANCAAPFTIQLDATGNASITVGDIDAGSTDACGIASATIDKSTFTCADVGSNIVTLTVTDVNGNVSTCTSTVTVTDPLSACNQFPVAVCQPVTVNADTSCQGTAVASDFDGGSTDPNGDPLTFSVSPAGPYPLGITNVTLSVSDGTNTSTCTTTIEVLDNTPPAIVCPTNIIKSNDPGICGAVIIYTTPVGTDNCTGATTSQTAGLPSGATFPIGTTTNTFVVTDGAGLQSTCSFDVTVNDTEAPVANCAAPFTLQLDASGNASITVADIENGSTDNCGIATTSIDKSTFSCANIGPNTVTLTVTDVNGNTSTCTTVVTVGDNVAPVANCAAPFTLQLDASGNASITVGDIDAGSTDACGIASATIDKSTFTCADVGSNTVTLTVTDVNGNVSTCTTTVTVTDPLSACNQFPVAVCQPVTVNADTSCQGTAVASDFDGGSTDPNGDPLTFSVSPAGPYPLGITNVTLSVSDGTNTSTCTTTIEVLDNTPPAIVCPTNIIKSNDPGICGAVIIYTTPVGTDNCTGATTSQTAGLPSGATFPIGTTTNTFVVTDGAGLQSTCSFDVTVNDTEAPVANCAAPFTLQLDASGNASITVADIENGSTDNCGIATTSIDKSTFSCANIGPNTVTLTVTDVNGNTSTCTTVVTVEDTVAPVANCAAPFTLQLDATGNASITVGDIDAGSTDACGIATTTIDKMNFTCADVGPNTITLTVTDVNGNTSTCTTTVTVEDNVAPVATCTAPFTLQLDASGNASITVGDIDAGSTDACGIASATIDKSTFICADVGSNTVTLTVTDVNGNVSTCTTVVTVEDNVAPVANCAAPFTLQLDASGNASITVGDIDAGSTDACGIATTTIDKSTFTCADVGPNTITLTVTDVNGNVSTCTTTVTVEDNVAPVANCAAPFTLQLDATGNASITVGDIDAGSTDACGIATTTIDKSTFTCADVGPNTITLTVTDVNGNTSTCTTVVTVEDNVAPVANCAAPFTIQLDATGNASITVGDIDAGSTDACGIASATIDKSTFTCADVGPNTVTLTVTDVNGNVSTCTTVVTVEDNVAPVANCAAPFTLQLDASGNASITVGDIDAGSTDACGIASTTIDKSTFTCADVGPNTITLTVTDVNGNTLTCTTVVTVEDNVAPVANCAAPFTLQLDATGNASITVGDIDAGSTDACGIATTTIDKSTFTCADVGPNTITLTVTDVNGNTSTCTTVVTVEDNVAPVATCTAPFTLQLDASGNASITVGDIDAGSTDACGIATTTIDKSTFTCADVGPNTITLTVTDVNGNTSTCTTVVTVEDNVAPVANCAAPFTIQLDATGNASITVGDIDSGSTDACGIATTTIDKSTFTCADVGPNTITLTVTDVNGNTSTCTTVVTVEDTVAPVANCAAPFTLQLDATGNASITVGDIDAGSTDACGIATTTIDKSTFTCADVGPNTITLTVTDVNGNVSTCTTVVTVEDNVAPVANCAAPFTLQLDATGNASITVGDIDAGSTDACGIATTTIDKMNFTCADVGPNTITLTVTDVNGNVSTCTTVVTVEDNVAPVANCAAPFTIQLDATGNASITVGDIDAGSTDACGIATTTIDKSTFTCADVGPNTITLTVTDVNGNVSTCTTVVTVEDNVAPVANCAAPFTLQLDATGNASITVGDIDAGSTDACGIATTTIDKSTFTCADVGPNTITLTVTDVNGNVSTCTTVVTVEDNVAPVATCAASFTLQLDATGNASITVGDIDAGSTDACGIATTTIDKSTFTCADVGPNTITLTVTDVNGNVSTCTTVVTVEDNVAPVANCAAPFTIQLDATGNASITVGDIDSGSTDACGIATTTIDKSTFTCADVGPNTITLTVTDVNGNVSTCTTVVTVEDNVAPVANCAAPFTIQLDATGNASITVGDIDAGSTDACGIATTTIDKSTFTCADVGPNTITLTVTDVNGNVSTCTTVVTVEDNVAPVANCAAPFTIQLDATGNASITVGDIDAGSTDACGIATTTIDKSTFTCADVGPNTITLTVTDVNGNVSTCTTVVTVEDSIAPTIICPADITANTDAGDCFATVTFVTPVAFDNCGIASVVQTMGDPSGSGFPVGVNTIEFTATDVNGNTSTCSFTITVTDNEPPTMVCQNITIQLDAAGNATITPADVDGGSSDNCGIATSSVSPSTFDCSDVGTNNVTLTVTDVHGNTSTCTAIVTVEDVTAPVAVCQDITVALDASGTVTIAGIDVDGGSTDACGIASYDLDIDTFDCSNVGDNIVTLTVTDVNGNTSTCTATVTVEDNTSPVLVCQDFTLELGADGTAVLDPSDVIASNDDACGIFASAVDITNFSCADIGAPITVQVFTMDVNGNLATCTAQVTVVDLLAPVITCPADQTVDPGPGNIFYILPDYFATGEATAIDNCTDPITLTSQSPAAGTPLSDGTYTISLTATDAYGNTSTCDFELIVESELGVGDNSYDLGSITMYPVPAKNILNIGNPKLLELERLEIYDLRGRLVQSADLRGMGNVKPINVDQLAAASYYVKIKGKYGQTTKRLLKE</sequence>
<keyword evidence="1 3" id="KW-0732">Signal</keyword>
<dbReference type="NCBIfam" id="TIGR04183">
    <property type="entry name" value="Por_Secre_tail"/>
    <property type="match status" value="1"/>
</dbReference>
<evidence type="ECO:0000259" key="4">
    <source>
        <dbReference type="PROSITE" id="PS50825"/>
    </source>
</evidence>
<feature type="domain" description="HYR" evidence="4">
    <location>
        <begin position="3698"/>
        <end position="3780"/>
    </location>
</feature>
<feature type="domain" description="HYR" evidence="4">
    <location>
        <begin position="3050"/>
        <end position="3132"/>
    </location>
</feature>
<keyword evidence="2" id="KW-0677">Repeat</keyword>
<dbReference type="Pfam" id="PF02494">
    <property type="entry name" value="HYR"/>
    <property type="match status" value="4"/>
</dbReference>
<feature type="domain" description="HYR" evidence="4">
    <location>
        <begin position="2401"/>
        <end position="2484"/>
    </location>
</feature>
<feature type="domain" description="HYR" evidence="4">
    <location>
        <begin position="1583"/>
        <end position="1665"/>
    </location>
</feature>
<name>A0ABY8KQW5_9FLAO</name>
<evidence type="ECO:0000256" key="2">
    <source>
        <dbReference type="ARBA" id="ARBA00022737"/>
    </source>
</evidence>
<feature type="domain" description="HYR" evidence="4">
    <location>
        <begin position="2726"/>
        <end position="2808"/>
    </location>
</feature>
<dbReference type="SMART" id="SM00089">
    <property type="entry name" value="PKD"/>
    <property type="match status" value="16"/>
</dbReference>
<feature type="domain" description="HYR" evidence="4">
    <location>
        <begin position="2564"/>
        <end position="2646"/>
    </location>
</feature>
<feature type="domain" description="HYR" evidence="4">
    <location>
        <begin position="2074"/>
        <end position="2157"/>
    </location>
</feature>
<organism evidence="5 6">
    <name type="scientific">Aequorivita marisscotiae</name>
    <dbReference type="NCBI Taxonomy" id="3040348"/>
    <lineage>
        <taxon>Bacteria</taxon>
        <taxon>Pseudomonadati</taxon>
        <taxon>Bacteroidota</taxon>
        <taxon>Flavobacteriia</taxon>
        <taxon>Flavobacteriales</taxon>
        <taxon>Flavobacteriaceae</taxon>
        <taxon>Aequorivita</taxon>
    </lineage>
</organism>
<dbReference type="EMBL" id="CP122379">
    <property type="protein sequence ID" value="WGF91397.1"/>
    <property type="molecule type" value="Genomic_DNA"/>
</dbReference>
<dbReference type="PROSITE" id="PS50825">
    <property type="entry name" value="HYR"/>
    <property type="match status" value="13"/>
</dbReference>
<feature type="domain" description="HYR" evidence="4">
    <location>
        <begin position="3212"/>
        <end position="3294"/>
    </location>
</feature>
<dbReference type="Gene3D" id="2.60.40.10">
    <property type="entry name" value="Immunoglobulins"/>
    <property type="match status" value="5"/>
</dbReference>
<dbReference type="Pfam" id="PF18962">
    <property type="entry name" value="Por_Secre_tail"/>
    <property type="match status" value="1"/>
</dbReference>
<dbReference type="InterPro" id="IPR013783">
    <property type="entry name" value="Ig-like_fold"/>
</dbReference>
<feature type="domain" description="HYR" evidence="4">
    <location>
        <begin position="4264"/>
        <end position="4351"/>
    </location>
</feature>
<protein>
    <submittedName>
        <fullName evidence="5">HYR domain-containing protein</fullName>
    </submittedName>
</protein>